<accession>A0ABP3YLA1</accession>
<dbReference type="EMBL" id="BAAAFI010000049">
    <property type="protein sequence ID" value="GAA0881319.1"/>
    <property type="molecule type" value="Genomic_DNA"/>
</dbReference>
<proteinExistence type="predicted"/>
<evidence type="ECO:0000313" key="1">
    <source>
        <dbReference type="EMBL" id="GAA0881319.1"/>
    </source>
</evidence>
<keyword evidence="2" id="KW-1185">Reference proteome</keyword>
<reference evidence="2" key="1">
    <citation type="journal article" date="2019" name="Int. J. Syst. Evol. Microbiol.">
        <title>The Global Catalogue of Microorganisms (GCM) 10K type strain sequencing project: providing services to taxonomists for standard genome sequencing and annotation.</title>
        <authorList>
            <consortium name="The Broad Institute Genomics Platform"/>
            <consortium name="The Broad Institute Genome Sequencing Center for Infectious Disease"/>
            <person name="Wu L."/>
            <person name="Ma J."/>
        </authorList>
    </citation>
    <scope>NUCLEOTIDE SEQUENCE [LARGE SCALE GENOMIC DNA]</scope>
    <source>
        <strain evidence="2">JCM 16112</strain>
    </source>
</reference>
<comment type="caution">
    <text evidence="1">The sequence shown here is derived from an EMBL/GenBank/DDBJ whole genome shotgun (WGS) entry which is preliminary data.</text>
</comment>
<dbReference type="Proteomes" id="UP001500469">
    <property type="component" value="Unassembled WGS sequence"/>
</dbReference>
<organism evidence="1 2">
    <name type="scientific">Algoriphagus jejuensis</name>
    <dbReference type="NCBI Taxonomy" id="419934"/>
    <lineage>
        <taxon>Bacteria</taxon>
        <taxon>Pseudomonadati</taxon>
        <taxon>Bacteroidota</taxon>
        <taxon>Cytophagia</taxon>
        <taxon>Cytophagales</taxon>
        <taxon>Cyclobacteriaceae</taxon>
        <taxon>Algoriphagus</taxon>
    </lineage>
</organism>
<sequence>MGIPTLFCPSVVHITEGDHIYLARREYASDITSAHASNSDAGYSQAITWGYKTRSAQHVAWDDGKAG</sequence>
<protein>
    <submittedName>
        <fullName evidence="1">Uncharacterized protein</fullName>
    </submittedName>
</protein>
<evidence type="ECO:0000313" key="2">
    <source>
        <dbReference type="Proteomes" id="UP001500469"/>
    </source>
</evidence>
<gene>
    <name evidence="1" type="ORF">GCM10009119_42890</name>
</gene>
<name>A0ABP3YLA1_9BACT</name>